<dbReference type="Gene3D" id="3.20.20.150">
    <property type="entry name" value="Divalent-metal-dependent TIM barrel enzymes"/>
    <property type="match status" value="1"/>
</dbReference>
<dbReference type="RefSeq" id="WP_332292581.1">
    <property type="nucleotide sequence ID" value="NZ_JAZIBG010000051.1"/>
</dbReference>
<accession>A0AAW9QCZ8</accession>
<reference evidence="1 2" key="1">
    <citation type="submission" date="2024-02" db="EMBL/GenBank/DDBJ databases">
        <title>Genome sequence of Aquincola sp. MAHUQ-54.</title>
        <authorList>
            <person name="Huq M.A."/>
        </authorList>
    </citation>
    <scope>NUCLEOTIDE SEQUENCE [LARGE SCALE GENOMIC DNA]</scope>
    <source>
        <strain evidence="1 2">MAHUQ-54</strain>
    </source>
</reference>
<dbReference type="Proteomes" id="UP001336250">
    <property type="component" value="Unassembled WGS sequence"/>
</dbReference>
<evidence type="ECO:0000313" key="2">
    <source>
        <dbReference type="Proteomes" id="UP001336250"/>
    </source>
</evidence>
<dbReference type="SUPFAM" id="SSF51658">
    <property type="entry name" value="Xylose isomerase-like"/>
    <property type="match status" value="1"/>
</dbReference>
<dbReference type="InterPro" id="IPR036237">
    <property type="entry name" value="Xyl_isomerase-like_sf"/>
</dbReference>
<sequence length="371" mass="39024">MERRSFLSGAAASAVAGLAAKEAVFPGQAHAQATSEQVLVTSVWSRHVQWVRTEEQTYSDPYGTGVAIGEALRAGGYAAVNLTVRDGGHVRPAQVSTHLPLMLNGIRSTGTICDHIGVNVTPPADPANTAWIASQFVHEILSVASAHGIKKYRFSGVSFPANTFGQQMTSYLDGLRLNLRRLAAINAQYGKLCGVAHTHGNNVGTTVEPYAYAMQGIDPNLIGINLAIGHVATAAPGTAWQIAMRRWMPHIKCVCPEDVAATINATTGALSVGRTKPGGATGNGGGVINWATFYSLLRIGGYSGAAENQLEYTIVGGTGTNVSLNNGAFANSSQFTSGQLTPEIMIAEFKQNSDFIRSRALLGGWAASQII</sequence>
<dbReference type="AlphaFoldDB" id="A0AAW9QCZ8"/>
<dbReference type="InterPro" id="IPR006311">
    <property type="entry name" value="TAT_signal"/>
</dbReference>
<dbReference type="EMBL" id="JAZIBG010000051">
    <property type="protein sequence ID" value="MEF7616951.1"/>
    <property type="molecule type" value="Genomic_DNA"/>
</dbReference>
<evidence type="ECO:0000313" key="1">
    <source>
        <dbReference type="EMBL" id="MEF7616951.1"/>
    </source>
</evidence>
<comment type="caution">
    <text evidence="1">The sequence shown here is derived from an EMBL/GenBank/DDBJ whole genome shotgun (WGS) entry which is preliminary data.</text>
</comment>
<organism evidence="1 2">
    <name type="scientific">Aquincola agrisoli</name>
    <dbReference type="NCBI Taxonomy" id="3119538"/>
    <lineage>
        <taxon>Bacteria</taxon>
        <taxon>Pseudomonadati</taxon>
        <taxon>Pseudomonadota</taxon>
        <taxon>Betaproteobacteria</taxon>
        <taxon>Burkholderiales</taxon>
        <taxon>Sphaerotilaceae</taxon>
        <taxon>Aquincola</taxon>
    </lineage>
</organism>
<dbReference type="PROSITE" id="PS51318">
    <property type="entry name" value="TAT"/>
    <property type="match status" value="1"/>
</dbReference>
<dbReference type="InterPro" id="IPR019546">
    <property type="entry name" value="TAT_signal_bac_arc"/>
</dbReference>
<dbReference type="NCBIfam" id="TIGR01409">
    <property type="entry name" value="TAT_signal_seq"/>
    <property type="match status" value="1"/>
</dbReference>
<keyword evidence="2" id="KW-1185">Reference proteome</keyword>
<name>A0AAW9QCZ8_9BURK</name>
<proteinExistence type="predicted"/>
<protein>
    <submittedName>
        <fullName evidence="1">Twin-arginine translocation signal domain-containing protein</fullName>
    </submittedName>
</protein>
<gene>
    <name evidence="1" type="ORF">V4F39_23755</name>
</gene>